<evidence type="ECO:0000256" key="20">
    <source>
        <dbReference type="ARBA" id="ARBA00023075"/>
    </source>
</evidence>
<dbReference type="PRINTS" id="PR00411">
    <property type="entry name" value="PNDRDTASEI"/>
</dbReference>
<dbReference type="EMBL" id="OA567976">
    <property type="protein sequence ID" value="CAD7201019.1"/>
    <property type="molecule type" value="Genomic_DNA"/>
</dbReference>
<evidence type="ECO:0000256" key="22">
    <source>
        <dbReference type="ARBA" id="ARBA00023136"/>
    </source>
</evidence>
<protein>
    <recommendedName>
        <fullName evidence="7">Electron transfer flavoprotein-ubiquinone oxidoreductase, mitochondrial</fullName>
        <ecNumber evidence="6">1.5.5.1</ecNumber>
    </recommendedName>
    <alternativeName>
        <fullName evidence="23">Electron-transferring-flavoprotein dehydrogenase</fullName>
    </alternativeName>
</protein>
<keyword evidence="18" id="KW-0408">Iron</keyword>
<dbReference type="FunFam" id="3.30.70.20:FF:000088">
    <property type="entry name" value="Electron transfer flavoprotein-ubiquinone oxidoreductase, mitochondrial"/>
    <property type="match status" value="1"/>
</dbReference>
<evidence type="ECO:0000256" key="21">
    <source>
        <dbReference type="ARBA" id="ARBA00023128"/>
    </source>
</evidence>
<evidence type="ECO:0000259" key="26">
    <source>
        <dbReference type="Pfam" id="PF05187"/>
    </source>
</evidence>
<keyword evidence="12" id="KW-0999">Mitochondrion inner membrane</keyword>
<keyword evidence="25" id="KW-1133">Transmembrane helix</keyword>
<keyword evidence="14" id="KW-0809">Transit peptide</keyword>
<evidence type="ECO:0000256" key="23">
    <source>
        <dbReference type="ARBA" id="ARBA00032754"/>
    </source>
</evidence>
<dbReference type="EC" id="1.5.5.1" evidence="6"/>
<comment type="cofactor">
    <cofactor evidence="2">
        <name>FAD</name>
        <dbReference type="ChEBI" id="CHEBI:57692"/>
    </cofactor>
</comment>
<dbReference type="InterPro" id="IPR036188">
    <property type="entry name" value="FAD/NAD-bd_sf"/>
</dbReference>
<evidence type="ECO:0000256" key="5">
    <source>
        <dbReference type="ARBA" id="ARBA00011245"/>
    </source>
</evidence>
<dbReference type="InterPro" id="IPR036638">
    <property type="entry name" value="HLH_DNA-bd_sf"/>
</dbReference>
<evidence type="ECO:0000256" key="1">
    <source>
        <dbReference type="ARBA" id="ARBA00001966"/>
    </source>
</evidence>
<feature type="domain" description="ETF-QO/FixX C-terminal" evidence="26">
    <location>
        <begin position="1598"/>
        <end position="1701"/>
    </location>
</feature>
<dbReference type="Pfam" id="PF21162">
    <property type="entry name" value="ETFQO_UQ-bd"/>
    <property type="match status" value="1"/>
</dbReference>
<comment type="function">
    <text evidence="3">Accepts electrons from ETF and reduces ubiquinone.</text>
</comment>
<keyword evidence="20" id="KW-0830">Ubiquinone</keyword>
<keyword evidence="21" id="KW-0496">Mitochondrion</keyword>
<evidence type="ECO:0000256" key="3">
    <source>
        <dbReference type="ARBA" id="ARBA00002819"/>
    </source>
</evidence>
<keyword evidence="19" id="KW-0411">Iron-sulfur</keyword>
<dbReference type="PANTHER" id="PTHR10617:SF107">
    <property type="entry name" value="ELECTRON TRANSFER FLAVOPROTEIN-UBIQUINONE OXIDOREDUCTASE, MITOCHONDRIAL"/>
    <property type="match status" value="1"/>
</dbReference>
<dbReference type="SUPFAM" id="SSF54862">
    <property type="entry name" value="4Fe-4S ferredoxins"/>
    <property type="match status" value="1"/>
</dbReference>
<keyword evidence="8" id="KW-0813">Transport</keyword>
<evidence type="ECO:0000256" key="6">
    <source>
        <dbReference type="ARBA" id="ARBA00012696"/>
    </source>
</evidence>
<dbReference type="InterPro" id="IPR040156">
    <property type="entry name" value="ETF-QO"/>
</dbReference>
<sequence>MADTTGWTVPQQEIPNFDKLLSSCETELFSKHGNLFADEGLLSHLEDEPLPMQGDGNFGFLDSPSSLDCDVKPETSSMVSHQSPQKQVPNLFLSNANRLLPPHKLVPGSPQSPPTQWVPISSGQPSVQPCVTSGTGPRGLAPFPGATQLSSKQKRKSTLTPRNLETVTVQQVPINPRLRAVDANDQVLKVLKQQKLQHKQQVGAGNILRQQNQLVTLQGIGIQSDNMQKMLLQTQLIKSEPQLCPSTVMYTTASLSSPVQSGIPTLVNTSHGTILTAGKHSINRPCYAYDPESSVTYYYCSAVDDPESSVTYYYCSAVDDPESSVTYYYCSAVDDPESSLNKSAILRKAIDYIRFLQNSNTKLKHENMVLKMASDKQTLKELLVSDGSDETSQRDCVCPATPPHSDVSSPSLSPPHSEGSLPSSPEGSFTAEVRDEDDDCLPTSTRGMLDHSRMVLCMLMLVVVSFNPLGMALGRFSELDGDYGGTVREGRTILNAVDGADVNIWQWLGSSLFLWMFNIIVLAGCLIKMFVYGDPLMPAKSKASVVFWRHRKQADFDLSKGKMVSAGQELRRCLQANGRPLPASKLELLSATLWQIIRQILHRLWIGRWLARHIGGFFIDNKVRKEALGSAKELSLVYHRLHQLHLVGGSSGGHFTGIMLSLSAVNMAETAAHVLPPEHLADIYVTAALRVKESCPNFMQFFSRFYLALARHVCLKLCGQVPPRLQWLLTVYGHRFFVSQRWSYSSTGPSKFSLLANMADPLAHVMRKYREHLLERALHTLVAPGVPQLDPCDQEPLRRTQTHDVLTYVQVLMENASATEQQTVRPNQIQVAGCQDDVAHWWSAVVGVAAYWLLGEDHQAERLYPRVETLPESLDSLNDPLPRALLAAFRARRACLELDRPHKAGFSAGTKTILRLCNMAGQLLSDIVTCTSCKQPTDIDLLAQLLVCDWLLETRTAVWEEDYGSADMSNTGGMGTLPVPTSVLHAFQRDLACLRRLTQFIVSVLPRVFLYEATARLMAGASPGRTQQLLDRSLRNRHNRSSIICGKDKSEDGGGEREHAAALYLACRHLPSPLLSSPGERVGMLSEAAKTLERIGDKKRLDDCYRLMKSLGIQRLPWQGTRRYSNQQFPKITTHYTVVPRETDPRWKGVNMERFADETDVVVVGGGPAGLAAAIRLKQLAEAGGKELRVCVVEKAAEIGGHILSGACIDPVALNELIPDWKEKGAPLNTPVTKDKFSYLTRSSRIPIPILPGMPMYNHGNYVVRLGHLVRWLGEQAESLGVELYPGYAASEVLYHDDGSIKGIATNDVGIDKTGAPKDTFERGMELHAKCTVFSEGCHGHLAKQLFTRLQLREKCEPQTYGIGLKEIWEIRQDKHHPGTVEHTIGWPLDRNTYGGSFLYHLNEDTPLVAVGFVVGLDYTNPYLSPFREFQRFKHHPSVIPTLEGGKRIAYGARGLNEGGMQTIPKLTFPGGCLVGCSAGFMNVPKIKGTHYAMKSGMLAAESIFQAISEDSPTAGVDPKSYEERLKESWIWSDLKKVRNVRPSFHNPLGLYGGVAYSGFTLLLGGKEPWTFSHGGADHSRLKPASHSKPIEYPKPDGEISFDLLTSVGLTGTNHESNQPPHLTLLDDTVPVTRNLAVFDGPEQRFCPAGVYEYVPLEEGPGLRLQINAQNCIHCKTCDIKDPSQNINWVVPEGGGGPAYNGM</sequence>
<feature type="transmembrane region" description="Helical" evidence="25">
    <location>
        <begin position="454"/>
        <end position="473"/>
    </location>
</feature>
<dbReference type="Gene3D" id="3.30.9.90">
    <property type="match status" value="1"/>
</dbReference>
<dbReference type="GO" id="GO:0046983">
    <property type="term" value="F:protein dimerization activity"/>
    <property type="evidence" value="ECO:0007669"/>
    <property type="project" value="InterPro"/>
</dbReference>
<keyword evidence="17" id="KW-0560">Oxidoreductase</keyword>
<evidence type="ECO:0000256" key="18">
    <source>
        <dbReference type="ARBA" id="ARBA00023004"/>
    </source>
</evidence>
<dbReference type="Pfam" id="PF13450">
    <property type="entry name" value="NAD_binding_8"/>
    <property type="match status" value="1"/>
</dbReference>
<evidence type="ECO:0000256" key="9">
    <source>
        <dbReference type="ARBA" id="ARBA00022553"/>
    </source>
</evidence>
<dbReference type="Gene3D" id="3.50.50.60">
    <property type="entry name" value="FAD/NAD(P)-binding domain"/>
    <property type="match status" value="1"/>
</dbReference>
<keyword evidence="9" id="KW-0597">Phosphoprotein</keyword>
<keyword evidence="11" id="KW-0479">Metal-binding</keyword>
<evidence type="ECO:0000256" key="24">
    <source>
        <dbReference type="SAM" id="MobiDB-lite"/>
    </source>
</evidence>
<dbReference type="Pfam" id="PF05187">
    <property type="entry name" value="Fer4_ETF_QO"/>
    <property type="match status" value="1"/>
</dbReference>
<evidence type="ECO:0000256" key="4">
    <source>
        <dbReference type="ARBA" id="ARBA00004273"/>
    </source>
</evidence>
<evidence type="ECO:0000256" key="17">
    <source>
        <dbReference type="ARBA" id="ARBA00023002"/>
    </source>
</evidence>
<gene>
    <name evidence="28" type="ORF">TDIB3V08_LOCUS7224</name>
</gene>
<evidence type="ECO:0000256" key="7">
    <source>
        <dbReference type="ARBA" id="ARBA00015394"/>
    </source>
</evidence>
<evidence type="ECO:0000256" key="10">
    <source>
        <dbReference type="ARBA" id="ARBA00022630"/>
    </source>
</evidence>
<evidence type="ECO:0000256" key="25">
    <source>
        <dbReference type="SAM" id="Phobius"/>
    </source>
</evidence>
<feature type="region of interest" description="Disordered" evidence="24">
    <location>
        <begin position="387"/>
        <end position="437"/>
    </location>
</feature>
<dbReference type="InterPro" id="IPR007859">
    <property type="entry name" value="ETF-QO/FixX_C"/>
</dbReference>
<dbReference type="Gene3D" id="4.10.280.10">
    <property type="entry name" value="Helix-loop-helix DNA-binding domain"/>
    <property type="match status" value="1"/>
</dbReference>
<dbReference type="GO" id="GO:0004174">
    <property type="term" value="F:electron-transferring-flavoprotein dehydrogenase activity"/>
    <property type="evidence" value="ECO:0007669"/>
    <property type="project" value="UniProtKB-EC"/>
</dbReference>
<dbReference type="SUPFAM" id="SSF51905">
    <property type="entry name" value="FAD/NAD(P)-binding domain"/>
    <property type="match status" value="1"/>
</dbReference>
<feature type="compositionally biased region" description="Polar residues" evidence="24">
    <location>
        <begin position="114"/>
        <end position="135"/>
    </location>
</feature>
<feature type="transmembrane region" description="Helical" evidence="25">
    <location>
        <begin position="512"/>
        <end position="532"/>
    </location>
</feature>
<evidence type="ECO:0000256" key="8">
    <source>
        <dbReference type="ARBA" id="ARBA00022448"/>
    </source>
</evidence>
<reference evidence="28" key="1">
    <citation type="submission" date="2020-11" db="EMBL/GenBank/DDBJ databases">
        <authorList>
            <person name="Tran Van P."/>
        </authorList>
    </citation>
    <scope>NUCLEOTIDE SEQUENCE</scope>
</reference>
<evidence type="ECO:0000256" key="14">
    <source>
        <dbReference type="ARBA" id="ARBA00022946"/>
    </source>
</evidence>
<feature type="compositionally biased region" description="Low complexity" evidence="24">
    <location>
        <begin position="403"/>
        <end position="428"/>
    </location>
</feature>
<feature type="region of interest" description="Disordered" evidence="24">
    <location>
        <begin position="104"/>
        <end position="157"/>
    </location>
</feature>
<dbReference type="GO" id="GO:0051536">
    <property type="term" value="F:iron-sulfur cluster binding"/>
    <property type="evidence" value="ECO:0007669"/>
    <property type="project" value="UniProtKB-KW"/>
</dbReference>
<dbReference type="SUPFAM" id="SSF47459">
    <property type="entry name" value="HLH, helix-loop-helix DNA-binding domain"/>
    <property type="match status" value="1"/>
</dbReference>
<dbReference type="PANTHER" id="PTHR10617">
    <property type="entry name" value="ELECTRON TRANSFER FLAVOPROTEIN-UBIQUINONE OXIDOREDUCTASE"/>
    <property type="match status" value="1"/>
</dbReference>
<evidence type="ECO:0000259" key="27">
    <source>
        <dbReference type="Pfam" id="PF21162"/>
    </source>
</evidence>
<comment type="subcellular location">
    <subcellularLocation>
        <location evidence="4">Mitochondrion inner membrane</location>
    </subcellularLocation>
</comment>
<evidence type="ECO:0000256" key="19">
    <source>
        <dbReference type="ARBA" id="ARBA00023014"/>
    </source>
</evidence>
<proteinExistence type="predicted"/>
<name>A0A7R8ZC71_TIMDO</name>
<dbReference type="GO" id="GO:0005743">
    <property type="term" value="C:mitochondrial inner membrane"/>
    <property type="evidence" value="ECO:0007669"/>
    <property type="project" value="UniProtKB-SubCell"/>
</dbReference>
<keyword evidence="10" id="KW-0285">Flavoprotein</keyword>
<keyword evidence="15" id="KW-0249">Electron transport</keyword>
<keyword evidence="25" id="KW-0812">Transmembrane</keyword>
<keyword evidence="13" id="KW-0274">FAD</keyword>
<evidence type="ECO:0000256" key="12">
    <source>
        <dbReference type="ARBA" id="ARBA00022792"/>
    </source>
</evidence>
<feature type="domain" description="ETF-QO/FixC ubiquinone-binding" evidence="27">
    <location>
        <begin position="1361"/>
        <end position="1456"/>
    </location>
</feature>
<organism evidence="28">
    <name type="scientific">Timema douglasi</name>
    <name type="common">Walking stick</name>
    <dbReference type="NCBI Taxonomy" id="61478"/>
    <lineage>
        <taxon>Eukaryota</taxon>
        <taxon>Metazoa</taxon>
        <taxon>Ecdysozoa</taxon>
        <taxon>Arthropoda</taxon>
        <taxon>Hexapoda</taxon>
        <taxon>Insecta</taxon>
        <taxon>Pterygota</taxon>
        <taxon>Neoptera</taxon>
        <taxon>Polyneoptera</taxon>
        <taxon>Phasmatodea</taxon>
        <taxon>Timematodea</taxon>
        <taxon>Timematoidea</taxon>
        <taxon>Timematidae</taxon>
        <taxon>Timema</taxon>
    </lineage>
</organism>
<evidence type="ECO:0000313" key="28">
    <source>
        <dbReference type="EMBL" id="CAD7201019.1"/>
    </source>
</evidence>
<evidence type="ECO:0000256" key="2">
    <source>
        <dbReference type="ARBA" id="ARBA00001974"/>
    </source>
</evidence>
<keyword evidence="22 25" id="KW-0472">Membrane</keyword>
<dbReference type="Gene3D" id="3.30.70.20">
    <property type="match status" value="1"/>
</dbReference>
<evidence type="ECO:0000256" key="16">
    <source>
        <dbReference type="ARBA" id="ARBA00022990"/>
    </source>
</evidence>
<dbReference type="InterPro" id="IPR049398">
    <property type="entry name" value="ETF-QO/FixC_UQ-bd"/>
</dbReference>
<evidence type="ECO:0000256" key="13">
    <source>
        <dbReference type="ARBA" id="ARBA00022827"/>
    </source>
</evidence>
<comment type="subunit">
    <text evidence="5">Monomer.</text>
</comment>
<evidence type="ECO:0000256" key="11">
    <source>
        <dbReference type="ARBA" id="ARBA00022723"/>
    </source>
</evidence>
<accession>A0A7R8ZC71</accession>
<comment type="cofactor">
    <cofactor evidence="1">
        <name>[4Fe-4S] cluster</name>
        <dbReference type="ChEBI" id="CHEBI:49883"/>
    </cofactor>
</comment>
<dbReference type="GO" id="GO:0046872">
    <property type="term" value="F:metal ion binding"/>
    <property type="evidence" value="ECO:0007669"/>
    <property type="project" value="UniProtKB-KW"/>
</dbReference>
<dbReference type="SUPFAM" id="SSF54373">
    <property type="entry name" value="FAD-linked reductases, C-terminal domain"/>
    <property type="match status" value="1"/>
</dbReference>
<evidence type="ECO:0000256" key="15">
    <source>
        <dbReference type="ARBA" id="ARBA00022982"/>
    </source>
</evidence>
<keyword evidence="16" id="KW-0007">Acetylation</keyword>